<sequence>MDQSVAIQETLADGQTCLIISFASVGGGITPLCFACRLFVYTHRRMAITAEDVCLERVVPITEGFAAEEVTPDSDLHIIGSDVTVQISSEDAQLVVRLPFGSHTRMFLQEISRCRPGTTLCHICSSVGHRLAQRVRWLTWRVWGSLVQELWGAMAGMEGMGGDWHRSSVGRWLAGRPWGSLARALWGAGWHRGCGGAWHRRPEGSWLAQKVWEEPGTGALRGDGWHGGRGEAWHKSSVGRWLAQVLGEPGMGTLMGAGWHGGAWHGCSEGCWMAHGRVAQVL</sequence>
<keyword evidence="1" id="KW-0812">Transmembrane</keyword>
<dbReference type="GeneTree" id="ENSGT00940000178211"/>
<keyword evidence="1" id="KW-0472">Membrane</keyword>
<dbReference type="Pfam" id="PF16776">
    <property type="entry name" value="INPP5B_PH"/>
    <property type="match status" value="1"/>
</dbReference>
<proteinExistence type="predicted"/>
<evidence type="ECO:0000259" key="2">
    <source>
        <dbReference type="Pfam" id="PF16776"/>
    </source>
</evidence>
<organism evidence="3 4">
    <name type="scientific">Chelonoidis abingdonii</name>
    <name type="common">Abingdon island giant tortoise</name>
    <name type="synonym">Testudo abingdonii</name>
    <dbReference type="NCBI Taxonomy" id="106734"/>
    <lineage>
        <taxon>Eukaryota</taxon>
        <taxon>Metazoa</taxon>
        <taxon>Chordata</taxon>
        <taxon>Craniata</taxon>
        <taxon>Vertebrata</taxon>
        <taxon>Euteleostomi</taxon>
        <taxon>Archelosauria</taxon>
        <taxon>Testudinata</taxon>
        <taxon>Testudines</taxon>
        <taxon>Cryptodira</taxon>
        <taxon>Durocryptodira</taxon>
        <taxon>Testudinoidea</taxon>
        <taxon>Testudinidae</taxon>
        <taxon>Chelonoidis</taxon>
    </lineage>
</organism>
<keyword evidence="4" id="KW-1185">Reference proteome</keyword>
<evidence type="ECO:0000313" key="4">
    <source>
        <dbReference type="Proteomes" id="UP000694404"/>
    </source>
</evidence>
<keyword evidence="1" id="KW-1133">Transmembrane helix</keyword>
<feature type="domain" description="INPP5B PH" evidence="2">
    <location>
        <begin position="1"/>
        <end position="116"/>
    </location>
</feature>
<dbReference type="InterPro" id="IPR031896">
    <property type="entry name" value="INPP5B_PH_dom"/>
</dbReference>
<reference evidence="3" key="2">
    <citation type="submission" date="2025-09" db="UniProtKB">
        <authorList>
            <consortium name="Ensembl"/>
        </authorList>
    </citation>
    <scope>IDENTIFICATION</scope>
</reference>
<reference evidence="3" key="1">
    <citation type="submission" date="2025-08" db="UniProtKB">
        <authorList>
            <consortium name="Ensembl"/>
        </authorList>
    </citation>
    <scope>IDENTIFICATION</scope>
</reference>
<name>A0A8C0H4A0_CHEAB</name>
<dbReference type="AlphaFoldDB" id="A0A8C0H4A0"/>
<accession>A0A8C0H4A0</accession>
<dbReference type="Gene3D" id="2.30.29.110">
    <property type="match status" value="1"/>
</dbReference>
<feature type="transmembrane region" description="Helical" evidence="1">
    <location>
        <begin position="18"/>
        <end position="40"/>
    </location>
</feature>
<evidence type="ECO:0000256" key="1">
    <source>
        <dbReference type="SAM" id="Phobius"/>
    </source>
</evidence>
<dbReference type="Proteomes" id="UP000694404">
    <property type="component" value="Unplaced"/>
</dbReference>
<dbReference type="Ensembl" id="ENSCABT00000019312.1">
    <property type="protein sequence ID" value="ENSCABP00000017612.1"/>
    <property type="gene ID" value="ENSCABG00000013083.1"/>
</dbReference>
<protein>
    <recommendedName>
        <fullName evidence="2">INPP5B PH domain-containing protein</fullName>
    </recommendedName>
</protein>
<evidence type="ECO:0000313" key="3">
    <source>
        <dbReference type="Ensembl" id="ENSCABP00000017612.1"/>
    </source>
</evidence>